<feature type="chain" id="PRO_5041931173" description="Secreted protein" evidence="2">
    <location>
        <begin position="26"/>
        <end position="101"/>
    </location>
</feature>
<organism evidence="3 4">
    <name type="scientific">Pelobates cultripes</name>
    <name type="common">Western spadefoot toad</name>
    <dbReference type="NCBI Taxonomy" id="61616"/>
    <lineage>
        <taxon>Eukaryota</taxon>
        <taxon>Metazoa</taxon>
        <taxon>Chordata</taxon>
        <taxon>Craniata</taxon>
        <taxon>Vertebrata</taxon>
        <taxon>Euteleostomi</taxon>
        <taxon>Amphibia</taxon>
        <taxon>Batrachia</taxon>
        <taxon>Anura</taxon>
        <taxon>Pelobatoidea</taxon>
        <taxon>Pelobatidae</taxon>
        <taxon>Pelobates</taxon>
    </lineage>
</organism>
<reference evidence="3" key="1">
    <citation type="submission" date="2022-03" db="EMBL/GenBank/DDBJ databases">
        <authorList>
            <person name="Alioto T."/>
            <person name="Alioto T."/>
            <person name="Gomez Garrido J."/>
        </authorList>
    </citation>
    <scope>NUCLEOTIDE SEQUENCE</scope>
</reference>
<gene>
    <name evidence="3" type="ORF">PECUL_23A028934</name>
</gene>
<accession>A0AAD1RQ12</accession>
<dbReference type="Proteomes" id="UP001295444">
    <property type="component" value="Chromosome 03"/>
</dbReference>
<evidence type="ECO:0000256" key="2">
    <source>
        <dbReference type="SAM" id="SignalP"/>
    </source>
</evidence>
<protein>
    <recommendedName>
        <fullName evidence="5">Secreted protein</fullName>
    </recommendedName>
</protein>
<evidence type="ECO:0000256" key="1">
    <source>
        <dbReference type="SAM" id="MobiDB-lite"/>
    </source>
</evidence>
<keyword evidence="2" id="KW-0732">Signal</keyword>
<evidence type="ECO:0000313" key="3">
    <source>
        <dbReference type="EMBL" id="CAH2274797.1"/>
    </source>
</evidence>
<keyword evidence="4" id="KW-1185">Reference proteome</keyword>
<dbReference type="AlphaFoldDB" id="A0AAD1RQ12"/>
<feature type="signal peptide" evidence="2">
    <location>
        <begin position="1"/>
        <end position="25"/>
    </location>
</feature>
<dbReference type="EMBL" id="OW240914">
    <property type="protein sequence ID" value="CAH2274797.1"/>
    <property type="molecule type" value="Genomic_DNA"/>
</dbReference>
<evidence type="ECO:0000313" key="4">
    <source>
        <dbReference type="Proteomes" id="UP001295444"/>
    </source>
</evidence>
<proteinExistence type="predicted"/>
<evidence type="ECO:0008006" key="5">
    <source>
        <dbReference type="Google" id="ProtNLM"/>
    </source>
</evidence>
<feature type="region of interest" description="Disordered" evidence="1">
    <location>
        <begin position="61"/>
        <end position="81"/>
    </location>
</feature>
<sequence length="101" mass="10904">MLLKLMPKGVPHCIAKLIFITLSSATTMLAKQWKTQNIPTVPEVAAMPLRDEAAHYAVNGSSKHHLHGTGDPTQGFLCTPPPTETPQVVQAVIAGRHESLE</sequence>
<name>A0AAD1RQ12_PELCU</name>